<keyword evidence="2" id="KW-0812">Transmembrane</keyword>
<dbReference type="Proteomes" id="UP000077315">
    <property type="component" value="Unassembled WGS sequence"/>
</dbReference>
<organism evidence="7 8">
    <name type="scientific">Phycomyces blakesleeanus (strain ATCC 8743b / DSM 1359 / FGSC 10004 / NBRC 33097 / NRRL 1555)</name>
    <dbReference type="NCBI Taxonomy" id="763407"/>
    <lineage>
        <taxon>Eukaryota</taxon>
        <taxon>Fungi</taxon>
        <taxon>Fungi incertae sedis</taxon>
        <taxon>Mucoromycota</taxon>
        <taxon>Mucoromycotina</taxon>
        <taxon>Mucoromycetes</taxon>
        <taxon>Mucorales</taxon>
        <taxon>Phycomycetaceae</taxon>
        <taxon>Phycomyces</taxon>
    </lineage>
</organism>
<dbReference type="GO" id="GO:0015020">
    <property type="term" value="F:glucuronosyltransferase activity"/>
    <property type="evidence" value="ECO:0007669"/>
    <property type="project" value="TreeGrafter"/>
</dbReference>
<keyword evidence="3" id="KW-0735">Signal-anchor</keyword>
<evidence type="ECO:0000256" key="6">
    <source>
        <dbReference type="ARBA" id="ARBA00023180"/>
    </source>
</evidence>
<dbReference type="EMBL" id="KV440982">
    <property type="protein sequence ID" value="OAD73025.1"/>
    <property type="molecule type" value="Genomic_DNA"/>
</dbReference>
<dbReference type="AlphaFoldDB" id="A0A162X7R8"/>
<dbReference type="PANTHER" id="PTHR12270:SF25">
    <property type="entry name" value="GLYCOSYLTRANSFERASE-LIKE PROTEIN LARGE"/>
    <property type="match status" value="1"/>
</dbReference>
<keyword evidence="4" id="KW-1133">Transmembrane helix</keyword>
<reference evidence="8" key="1">
    <citation type="submission" date="2015-06" db="EMBL/GenBank/DDBJ databases">
        <title>Expansion of signal transduction pathways in fungi by whole-genome duplication.</title>
        <authorList>
            <consortium name="DOE Joint Genome Institute"/>
            <person name="Corrochano L.M."/>
            <person name="Kuo A."/>
            <person name="Marcet-Houben M."/>
            <person name="Polaino S."/>
            <person name="Salamov A."/>
            <person name="Villalobos J.M."/>
            <person name="Alvarez M.I."/>
            <person name="Avalos J."/>
            <person name="Benito E.P."/>
            <person name="Benoit I."/>
            <person name="Burger G."/>
            <person name="Camino L.P."/>
            <person name="Canovas D."/>
            <person name="Cerda-Olmedo E."/>
            <person name="Cheng J.-F."/>
            <person name="Dominguez A."/>
            <person name="Elias M."/>
            <person name="Eslava A.P."/>
            <person name="Glaser F."/>
            <person name="Grimwood J."/>
            <person name="Gutierrez G."/>
            <person name="Heitman J."/>
            <person name="Henrissat B."/>
            <person name="Iturriaga E.A."/>
            <person name="Lang B.F."/>
            <person name="Lavin J.L."/>
            <person name="Lee S."/>
            <person name="Li W."/>
            <person name="Lindquist E."/>
            <person name="Lopez-Garcia S."/>
            <person name="Luque E.M."/>
            <person name="Marcos A.T."/>
            <person name="Martin J."/>
            <person name="McCluskey K."/>
            <person name="Medina H.R."/>
            <person name="Miralles-Duran A."/>
            <person name="Miyazaki A."/>
            <person name="Munoz-Torres E."/>
            <person name="Oguiza J.A."/>
            <person name="Ohm R."/>
            <person name="Olmedo M."/>
            <person name="Orejas M."/>
            <person name="Ortiz-Castellanos L."/>
            <person name="Pisabarro A.G."/>
            <person name="Rodriguez-Romero J."/>
            <person name="Ruiz-Herrera J."/>
            <person name="Ruiz-Vazquez R."/>
            <person name="Sanz C."/>
            <person name="Schackwitz W."/>
            <person name="Schmutz J."/>
            <person name="Shahriari M."/>
            <person name="Shelest E."/>
            <person name="Silva-Franco F."/>
            <person name="Soanes D."/>
            <person name="Syed K."/>
            <person name="Tagua V.G."/>
            <person name="Talbot N.J."/>
            <person name="Thon M."/>
            <person name="De vries R.P."/>
            <person name="Wiebenga A."/>
            <person name="Yadav J.S."/>
            <person name="Braun E.L."/>
            <person name="Baker S."/>
            <person name="Garre V."/>
            <person name="Horwitz B."/>
            <person name="Torres-Martinez S."/>
            <person name="Idnurm A."/>
            <person name="Herrera-Estrella A."/>
            <person name="Gabaldon T."/>
            <person name="Grigoriev I.V."/>
        </authorList>
    </citation>
    <scope>NUCLEOTIDE SEQUENCE [LARGE SCALE GENOMIC DNA]</scope>
    <source>
        <strain evidence="8">NRRL 1555(-)</strain>
    </source>
</reference>
<dbReference type="VEuPathDB" id="FungiDB:PHYBLDRAFT_146339"/>
<evidence type="ECO:0000256" key="4">
    <source>
        <dbReference type="ARBA" id="ARBA00022989"/>
    </source>
</evidence>
<evidence type="ECO:0000256" key="5">
    <source>
        <dbReference type="ARBA" id="ARBA00023136"/>
    </source>
</evidence>
<sequence length="530" mass="59108">MSTPSLKDGRATTALEIGPGIFRSKESKQSVHQRKISLSSACPPTGARLPKAHSRYFYWPEFFSLDKLLSLLSTSSSSSSTATTTTPTPTRNWIRKLVRTRAVRYLGWAYVLFSICIATDSVNPLTAQPQSSSPDSAIISPDLIPPDNPSLLNTLSPRLRLSKMLSKSLVKSEHIRPYWFLSDATPAQDALTLATVMTLDQWSDLVHIANLWQGPISVTLQVPTEVGLSPSAIVGRLLRIKDEYEAEAVLKKHVDIHLVLRPTQENQPSLGGFQEARNIARLFSRSEFVVHVPIKTQWISDLAKSVQTYASLLRDGDLLVVPTFAHPAVANIDDINGLSAANSAAAAAAAAIQAHAPQGFDWPFDKETLLDQVEEGRIGLLDYHWGLNEGPTSYEEWQAADTPYLVTDYSYHYGPVYISTRKGHPWCEERFEDALPACIYSAYLAGADLWVLPNDYILRTGQEPENTLSGEARKIQLQLYKNYRIEQCVFYARKFDQSQEFGSERSSHIKQECTKVIGSLRKQEMISKKP</sequence>
<protein>
    <submittedName>
        <fullName evidence="7">Glycosyltransferase family 49 protein</fullName>
    </submittedName>
</protein>
<evidence type="ECO:0000256" key="2">
    <source>
        <dbReference type="ARBA" id="ARBA00022692"/>
    </source>
</evidence>
<evidence type="ECO:0000256" key="1">
    <source>
        <dbReference type="ARBA" id="ARBA00004606"/>
    </source>
</evidence>
<dbReference type="OrthoDB" id="3056235at2759"/>
<dbReference type="RefSeq" id="XP_018291065.1">
    <property type="nucleotide sequence ID" value="XM_018431629.1"/>
</dbReference>
<keyword evidence="5" id="KW-0472">Membrane</keyword>
<dbReference type="InParanoid" id="A0A162X7R8"/>
<accession>A0A162X7R8</accession>
<dbReference type="GO" id="GO:0035269">
    <property type="term" value="P:protein O-linked glycosylation via mannose"/>
    <property type="evidence" value="ECO:0007669"/>
    <property type="project" value="TreeGrafter"/>
</dbReference>
<evidence type="ECO:0000313" key="8">
    <source>
        <dbReference type="Proteomes" id="UP000077315"/>
    </source>
</evidence>
<proteinExistence type="predicted"/>
<dbReference type="PANTHER" id="PTHR12270">
    <property type="entry name" value="GLYCOSYLTRANSFERASE-RELATED"/>
    <property type="match status" value="1"/>
</dbReference>
<dbReference type="GO" id="GO:0016020">
    <property type="term" value="C:membrane"/>
    <property type="evidence" value="ECO:0007669"/>
    <property type="project" value="UniProtKB-SubCell"/>
</dbReference>
<dbReference type="InterPro" id="IPR051292">
    <property type="entry name" value="Xyl/GlcA_transferase"/>
</dbReference>
<dbReference type="GeneID" id="28992535"/>
<dbReference type="Pfam" id="PF13896">
    <property type="entry name" value="Glyco_transf_49"/>
    <property type="match status" value="1"/>
</dbReference>
<evidence type="ECO:0000256" key="3">
    <source>
        <dbReference type="ARBA" id="ARBA00022968"/>
    </source>
</evidence>
<name>A0A162X7R8_PHYB8</name>
<gene>
    <name evidence="7" type="ORF">PHYBLDRAFT_146339</name>
</gene>
<dbReference type="GO" id="GO:0042285">
    <property type="term" value="F:xylosyltransferase activity"/>
    <property type="evidence" value="ECO:0007669"/>
    <property type="project" value="TreeGrafter"/>
</dbReference>
<comment type="subcellular location">
    <subcellularLocation>
        <location evidence="1">Membrane</location>
        <topology evidence="1">Single-pass type II membrane protein</topology>
    </subcellularLocation>
</comment>
<dbReference type="STRING" id="763407.A0A162X7R8"/>
<keyword evidence="6" id="KW-0325">Glycoprotein</keyword>
<evidence type="ECO:0000313" key="7">
    <source>
        <dbReference type="EMBL" id="OAD73025.1"/>
    </source>
</evidence>
<keyword evidence="7" id="KW-0808">Transferase</keyword>
<keyword evidence="8" id="KW-1185">Reference proteome</keyword>